<dbReference type="EMBL" id="FOUF01000021">
    <property type="protein sequence ID" value="SFM56756.1"/>
    <property type="molecule type" value="Genomic_DNA"/>
</dbReference>
<evidence type="ECO:0000256" key="1">
    <source>
        <dbReference type="SAM" id="Phobius"/>
    </source>
</evidence>
<keyword evidence="1" id="KW-1133">Transmembrane helix</keyword>
<dbReference type="AlphaFoldDB" id="A0A1I4RWU9"/>
<organism evidence="2 3">
    <name type="scientific">Nitrosomonas nitrosa</name>
    <dbReference type="NCBI Taxonomy" id="52442"/>
    <lineage>
        <taxon>Bacteria</taxon>
        <taxon>Pseudomonadati</taxon>
        <taxon>Pseudomonadota</taxon>
        <taxon>Betaproteobacteria</taxon>
        <taxon>Nitrosomonadales</taxon>
        <taxon>Nitrosomonadaceae</taxon>
        <taxon>Nitrosomonas</taxon>
    </lineage>
</organism>
<protein>
    <submittedName>
        <fullName evidence="2">Uncharacterized protein</fullName>
    </submittedName>
</protein>
<reference evidence="2 3" key="1">
    <citation type="submission" date="2016-10" db="EMBL/GenBank/DDBJ databases">
        <authorList>
            <person name="de Groot N.N."/>
        </authorList>
    </citation>
    <scope>NUCLEOTIDE SEQUENCE [LARGE SCALE GENOMIC DNA]</scope>
    <source>
        <strain evidence="2 3">Nm146</strain>
    </source>
</reference>
<dbReference type="Proteomes" id="UP000199561">
    <property type="component" value="Unassembled WGS sequence"/>
</dbReference>
<gene>
    <name evidence="2" type="ORF">SAMN05421880_12130</name>
</gene>
<sequence length="31" mass="3441">MGDIILILMGIMIAAVFAYFAWDAIHSNSKK</sequence>
<accession>A0A1I4RWU9</accession>
<keyword evidence="1" id="KW-0812">Transmembrane</keyword>
<evidence type="ECO:0000313" key="2">
    <source>
        <dbReference type="EMBL" id="SFM56756.1"/>
    </source>
</evidence>
<proteinExistence type="predicted"/>
<keyword evidence="1" id="KW-0472">Membrane</keyword>
<evidence type="ECO:0000313" key="3">
    <source>
        <dbReference type="Proteomes" id="UP000199561"/>
    </source>
</evidence>
<name>A0A1I4RWU9_9PROT</name>
<keyword evidence="3" id="KW-1185">Reference proteome</keyword>
<feature type="transmembrane region" description="Helical" evidence="1">
    <location>
        <begin position="6"/>
        <end position="25"/>
    </location>
</feature>